<comment type="caution">
    <text evidence="1">The sequence shown here is derived from an EMBL/GenBank/DDBJ whole genome shotgun (WGS) entry which is preliminary data.</text>
</comment>
<sequence>MRVVESPPKDVRSKCFCFTSFAMDRLQRGNSRVACVGSRDYSTMDLLRCEKCNSIITNFANHRCLYNEYSYRVTGFESPDSIFGNNPQGIPATTSHSAEGADFNFSASKFC</sequence>
<keyword evidence="2" id="KW-1185">Reference proteome</keyword>
<protein>
    <submittedName>
        <fullName evidence="1">Uncharacterized protein</fullName>
    </submittedName>
</protein>
<proteinExistence type="predicted"/>
<evidence type="ECO:0000313" key="1">
    <source>
        <dbReference type="EMBL" id="GIY84329.1"/>
    </source>
</evidence>
<accession>A0AAV4WR93</accession>
<organism evidence="1 2">
    <name type="scientific">Caerostris darwini</name>
    <dbReference type="NCBI Taxonomy" id="1538125"/>
    <lineage>
        <taxon>Eukaryota</taxon>
        <taxon>Metazoa</taxon>
        <taxon>Ecdysozoa</taxon>
        <taxon>Arthropoda</taxon>
        <taxon>Chelicerata</taxon>
        <taxon>Arachnida</taxon>
        <taxon>Araneae</taxon>
        <taxon>Araneomorphae</taxon>
        <taxon>Entelegynae</taxon>
        <taxon>Araneoidea</taxon>
        <taxon>Araneidae</taxon>
        <taxon>Caerostris</taxon>
    </lineage>
</organism>
<evidence type="ECO:0000313" key="2">
    <source>
        <dbReference type="Proteomes" id="UP001054837"/>
    </source>
</evidence>
<gene>
    <name evidence="1" type="ORF">CDAR_531581</name>
</gene>
<reference evidence="1 2" key="1">
    <citation type="submission" date="2021-06" db="EMBL/GenBank/DDBJ databases">
        <title>Caerostris darwini draft genome.</title>
        <authorList>
            <person name="Kono N."/>
            <person name="Arakawa K."/>
        </authorList>
    </citation>
    <scope>NUCLEOTIDE SEQUENCE [LARGE SCALE GENOMIC DNA]</scope>
</reference>
<dbReference type="EMBL" id="BPLQ01014927">
    <property type="protein sequence ID" value="GIY84329.1"/>
    <property type="molecule type" value="Genomic_DNA"/>
</dbReference>
<dbReference type="AlphaFoldDB" id="A0AAV4WR93"/>
<dbReference type="Proteomes" id="UP001054837">
    <property type="component" value="Unassembled WGS sequence"/>
</dbReference>
<name>A0AAV4WR93_9ARAC</name>